<feature type="domain" description="HTH marR-type" evidence="1">
    <location>
        <begin position="1"/>
        <end position="130"/>
    </location>
</feature>
<dbReference type="Proteomes" id="UP000287243">
    <property type="component" value="Chromosome"/>
</dbReference>
<gene>
    <name evidence="2" type="ORF">BU251_03410</name>
</gene>
<dbReference type="PRINTS" id="PR00598">
    <property type="entry name" value="HTHMARR"/>
</dbReference>
<name>A0A410P459_VELA1</name>
<evidence type="ECO:0000313" key="3">
    <source>
        <dbReference type="Proteomes" id="UP000287243"/>
    </source>
</evidence>
<accession>A0A410P459</accession>
<reference evidence="2 3" key="1">
    <citation type="submission" date="2017-01" db="EMBL/GenBank/DDBJ databases">
        <title>First insights into the biology of 'candidatus Vampirococcus archaeovorus'.</title>
        <authorList>
            <person name="Kizina J."/>
            <person name="Jordan S."/>
            <person name="Stueber K."/>
            <person name="Reinhardt R."/>
            <person name="Harder J."/>
        </authorList>
    </citation>
    <scope>NUCLEOTIDE SEQUENCE [LARGE SCALE GENOMIC DNA]</scope>
    <source>
        <strain evidence="2 3">LiM</strain>
    </source>
</reference>
<dbReference type="Pfam" id="PF01047">
    <property type="entry name" value="MarR"/>
    <property type="match status" value="1"/>
</dbReference>
<dbReference type="PANTHER" id="PTHR33164:SF57">
    <property type="entry name" value="MARR-FAMILY TRANSCRIPTIONAL REGULATOR"/>
    <property type="match status" value="1"/>
</dbReference>
<keyword evidence="3" id="KW-1185">Reference proteome</keyword>
<dbReference type="Gene3D" id="1.10.10.10">
    <property type="entry name" value="Winged helix-like DNA-binding domain superfamily/Winged helix DNA-binding domain"/>
    <property type="match status" value="1"/>
</dbReference>
<evidence type="ECO:0000313" key="2">
    <source>
        <dbReference type="EMBL" id="QAT16848.1"/>
    </source>
</evidence>
<dbReference type="InterPro" id="IPR000835">
    <property type="entry name" value="HTH_MarR-typ"/>
</dbReference>
<dbReference type="PANTHER" id="PTHR33164">
    <property type="entry name" value="TRANSCRIPTIONAL REGULATOR, MARR FAMILY"/>
    <property type="match status" value="1"/>
</dbReference>
<dbReference type="EMBL" id="CP019384">
    <property type="protein sequence ID" value="QAT16848.1"/>
    <property type="molecule type" value="Genomic_DNA"/>
</dbReference>
<dbReference type="GO" id="GO:0006950">
    <property type="term" value="P:response to stress"/>
    <property type="evidence" value="ECO:0007669"/>
    <property type="project" value="TreeGrafter"/>
</dbReference>
<dbReference type="InterPro" id="IPR039422">
    <property type="entry name" value="MarR/SlyA-like"/>
</dbReference>
<dbReference type="SUPFAM" id="SSF46785">
    <property type="entry name" value="Winged helix' DNA-binding domain"/>
    <property type="match status" value="1"/>
</dbReference>
<dbReference type="KEGG" id="vai:BU251_03410"/>
<protein>
    <submittedName>
        <fullName evidence="2">Transcriptional regulator, MarR family</fullName>
    </submittedName>
</protein>
<dbReference type="AlphaFoldDB" id="A0A410P459"/>
<dbReference type="PROSITE" id="PS50995">
    <property type="entry name" value="HTH_MARR_2"/>
    <property type="match status" value="1"/>
</dbReference>
<dbReference type="GO" id="GO:0003700">
    <property type="term" value="F:DNA-binding transcription factor activity"/>
    <property type="evidence" value="ECO:0007669"/>
    <property type="project" value="InterPro"/>
</dbReference>
<sequence length="136" mass="15950">MSQLMPTIMRGILKRHADEVTSGEITISQYLVMEMLRRKGAMKMTQIALEMGITLPAATGLIDRLHGTKILDRLYDQDDRRVVRIHLTPKGCRLFLQLSRKREKMVKHIFGKISEEERQTYLKILRKIRDVIYEKP</sequence>
<dbReference type="SMART" id="SM00347">
    <property type="entry name" value="HTH_MARR"/>
    <property type="match status" value="1"/>
</dbReference>
<organism evidence="2 3">
    <name type="scientific">Velamenicoccus archaeovorus</name>
    <dbReference type="NCBI Taxonomy" id="1930593"/>
    <lineage>
        <taxon>Bacteria</taxon>
        <taxon>Pseudomonadati</taxon>
        <taxon>Candidatus Omnitrophota</taxon>
        <taxon>Candidatus Velamenicoccus</taxon>
    </lineage>
</organism>
<evidence type="ECO:0000259" key="1">
    <source>
        <dbReference type="PROSITE" id="PS50995"/>
    </source>
</evidence>
<dbReference type="InterPro" id="IPR036390">
    <property type="entry name" value="WH_DNA-bd_sf"/>
</dbReference>
<proteinExistence type="predicted"/>
<dbReference type="InterPro" id="IPR036388">
    <property type="entry name" value="WH-like_DNA-bd_sf"/>
</dbReference>